<dbReference type="PANTHER" id="PTHR33841">
    <property type="entry name" value="DNA METHYLTRANSFERASE YEEA-RELATED"/>
    <property type="match status" value="1"/>
</dbReference>
<dbReference type="OrthoDB" id="32195at2"/>
<dbReference type="AlphaFoldDB" id="A0A4Q9FFD8"/>
<keyword evidence="2" id="KW-0489">Methyltransferase</keyword>
<keyword evidence="4" id="KW-0949">S-adenosyl-L-methionine</keyword>
<gene>
    <name evidence="7" type="ORF">EYD45_09430</name>
</gene>
<dbReference type="EC" id="2.1.1.72" evidence="1"/>
<reference evidence="7 8" key="1">
    <citation type="submission" date="2019-02" db="EMBL/GenBank/DDBJ databases">
        <title>Hyunsoonleella sp., isolated from marine sediment.</title>
        <authorList>
            <person name="Liu B.-T."/>
        </authorList>
    </citation>
    <scope>NUCLEOTIDE SEQUENCE [LARGE SCALE GENOMIC DNA]</scope>
    <source>
        <strain evidence="7 8">T58</strain>
    </source>
</reference>
<organism evidence="7 8">
    <name type="scientific">Hyunsoonleella flava</name>
    <dbReference type="NCBI Taxonomy" id="2527939"/>
    <lineage>
        <taxon>Bacteria</taxon>
        <taxon>Pseudomonadati</taxon>
        <taxon>Bacteroidota</taxon>
        <taxon>Flavobacteriia</taxon>
        <taxon>Flavobacteriales</taxon>
        <taxon>Flavobacteriaceae</taxon>
    </lineage>
</organism>
<dbReference type="PROSITE" id="PS00092">
    <property type="entry name" value="N6_MTASE"/>
    <property type="match status" value="1"/>
</dbReference>
<dbReference type="GO" id="GO:0032259">
    <property type="term" value="P:methylation"/>
    <property type="evidence" value="ECO:0007669"/>
    <property type="project" value="UniProtKB-KW"/>
</dbReference>
<dbReference type="GO" id="GO:0003676">
    <property type="term" value="F:nucleic acid binding"/>
    <property type="evidence" value="ECO:0007669"/>
    <property type="project" value="InterPro"/>
</dbReference>
<sequence>MGIDSILSSKEYECKLSEHLTTLIIRTKSASTEADVAFAFESEIYFFVRTLFNIDLEFRKEAGQSSLRHKFTGRMDAVCNNLVIEYKNKGKLDSENDKKKAESQLSDYLNQLLESEKFEYHGVLTDGIKIKYIYYQEGILHSTSYKNIDEQDLDKLIRSLVDVTNKRFVPQNVVNDFKINTRSQTTLKLARSLFNKLMESPSDKTSMLFQEWEVLFHLSETDKGQNEDIKKRRVALSKVFDLNISDSETDYKALFALQTTYAVIVKLIACKVVTKIEFNKNIEYFSDLSDIDSDTLRQFIEYIEDGYVFQTGGIRNLLEGDFFSWYCDEEIWTQELAGLILDIVHVLEGYSISFYKHGYTTIDIFIDLYMEIMPPEVRHSLGEYFTPAWLADYVVKESISTVNKSDFHAIDPCCGSGVFVMSLIKNIIGDTDVVGLNTSEKSKLLKSIIQRVKGVDINPLSVLTAKVCFYLSVKPLINGDDIEIPIYLGDSANIPTKVELNKVNCYKYTVNTKQENIDVVLPSSFVESSEFFSQMSQIQAIIKAEDPGLVYQKFADNINQSDLNDEVTDKLISLSNQLVRLHKNNWDGIWIRIVSNFMLVARVKNIDIIVGNPPWIKWEFLPQAYAEKIKSLCVDRHLFSGQTYMGAISLNICALIANVTASAWLKEGGVLSFLMPKTLMTQDSYAGFRNFYIDVQNNQRMYLQKLDDWTGAGNPFIDTQEKFMTYYYQHLTKDYFKDGIPIKAFKKKRGIKISSINEKQSFKEVGDYFEISAPKAYQMDLQRTGYTTFDEEFIDRKNDFSSIIGECEYKARSGVEFTPAEIYFIEPVKPVSRKNAYLFKPAKFKNSTYKSLSNLPVMLETMFIRPVIKAPEIIPFGFKENSNYCIFPYEEGISKSAEPSVLAKHSPSLLKYFTNNKATIGKQSKRSLTISRGSAFYSLSKVGDYTYSPYKVTFRDNTKLSSAVVQDIETPWGESITPICAKHCPYISKDKTGRNITEDEAYYLCGILNSTIVRQYFKFTYSTRSYSINFNIKMPLYDDTNKYHKKIMLLARYATANGPNDSIYSELDSNYLALCRES</sequence>
<dbReference type="Pfam" id="PF07669">
    <property type="entry name" value="Eco57I"/>
    <property type="match status" value="1"/>
</dbReference>
<dbReference type="PANTHER" id="PTHR33841:SF4">
    <property type="entry name" value="RESTRICTION MODIFICATION SYSTEM DNA SPECIFICITY DOMAIN"/>
    <property type="match status" value="1"/>
</dbReference>
<evidence type="ECO:0000259" key="6">
    <source>
        <dbReference type="Pfam" id="PF07669"/>
    </source>
</evidence>
<feature type="domain" description="Type II methyltransferase M.TaqI-like" evidence="6">
    <location>
        <begin position="452"/>
        <end position="700"/>
    </location>
</feature>
<dbReference type="GO" id="GO:0009007">
    <property type="term" value="F:site-specific DNA-methyltransferase (adenine-specific) activity"/>
    <property type="evidence" value="ECO:0007669"/>
    <property type="project" value="UniProtKB-EC"/>
</dbReference>
<protein>
    <recommendedName>
        <fullName evidence="1">site-specific DNA-methyltransferase (adenine-specific)</fullName>
        <ecNumber evidence="1">2.1.1.72</ecNumber>
    </recommendedName>
</protein>
<evidence type="ECO:0000313" key="8">
    <source>
        <dbReference type="Proteomes" id="UP000291142"/>
    </source>
</evidence>
<keyword evidence="8" id="KW-1185">Reference proteome</keyword>
<comment type="catalytic activity">
    <reaction evidence="5">
        <text>a 2'-deoxyadenosine in DNA + S-adenosyl-L-methionine = an N(6)-methyl-2'-deoxyadenosine in DNA + S-adenosyl-L-homocysteine + H(+)</text>
        <dbReference type="Rhea" id="RHEA:15197"/>
        <dbReference type="Rhea" id="RHEA-COMP:12418"/>
        <dbReference type="Rhea" id="RHEA-COMP:12419"/>
        <dbReference type="ChEBI" id="CHEBI:15378"/>
        <dbReference type="ChEBI" id="CHEBI:57856"/>
        <dbReference type="ChEBI" id="CHEBI:59789"/>
        <dbReference type="ChEBI" id="CHEBI:90615"/>
        <dbReference type="ChEBI" id="CHEBI:90616"/>
        <dbReference type="EC" id="2.1.1.72"/>
    </reaction>
</comment>
<dbReference type="RefSeq" id="WP_130964300.1">
    <property type="nucleotide sequence ID" value="NZ_SIRT01000007.1"/>
</dbReference>
<dbReference type="GO" id="GO:0006304">
    <property type="term" value="P:DNA modification"/>
    <property type="evidence" value="ECO:0007669"/>
    <property type="project" value="InterPro"/>
</dbReference>
<dbReference type="Gene3D" id="3.40.50.150">
    <property type="entry name" value="Vaccinia Virus protein VP39"/>
    <property type="match status" value="1"/>
</dbReference>
<name>A0A4Q9FFD8_9FLAO</name>
<dbReference type="SUPFAM" id="SSF53335">
    <property type="entry name" value="S-adenosyl-L-methionine-dependent methyltransferases"/>
    <property type="match status" value="1"/>
</dbReference>
<evidence type="ECO:0000256" key="1">
    <source>
        <dbReference type="ARBA" id="ARBA00011900"/>
    </source>
</evidence>
<dbReference type="InterPro" id="IPR029063">
    <property type="entry name" value="SAM-dependent_MTases_sf"/>
</dbReference>
<proteinExistence type="predicted"/>
<comment type="caution">
    <text evidence="7">The sequence shown here is derived from an EMBL/GenBank/DDBJ whole genome shotgun (WGS) entry which is preliminary data.</text>
</comment>
<dbReference type="InterPro" id="IPR002052">
    <property type="entry name" value="DNA_methylase_N6_adenine_CS"/>
</dbReference>
<evidence type="ECO:0000256" key="5">
    <source>
        <dbReference type="ARBA" id="ARBA00047942"/>
    </source>
</evidence>
<dbReference type="EMBL" id="SIRT01000007">
    <property type="protein sequence ID" value="TBN03227.1"/>
    <property type="molecule type" value="Genomic_DNA"/>
</dbReference>
<evidence type="ECO:0000256" key="4">
    <source>
        <dbReference type="ARBA" id="ARBA00022691"/>
    </source>
</evidence>
<dbReference type="Proteomes" id="UP000291142">
    <property type="component" value="Unassembled WGS sequence"/>
</dbReference>
<accession>A0A4Q9FFD8</accession>
<keyword evidence="3" id="KW-0808">Transferase</keyword>
<evidence type="ECO:0000256" key="3">
    <source>
        <dbReference type="ARBA" id="ARBA00022679"/>
    </source>
</evidence>
<evidence type="ECO:0000313" key="7">
    <source>
        <dbReference type="EMBL" id="TBN03227.1"/>
    </source>
</evidence>
<dbReference type="InterPro" id="IPR050953">
    <property type="entry name" value="N4_N6_ade-DNA_methylase"/>
</dbReference>
<dbReference type="InterPro" id="IPR011639">
    <property type="entry name" value="MethylTrfase_TaqI-like_dom"/>
</dbReference>
<evidence type="ECO:0000256" key="2">
    <source>
        <dbReference type="ARBA" id="ARBA00022603"/>
    </source>
</evidence>
<dbReference type="PRINTS" id="PR00507">
    <property type="entry name" value="N12N6MTFRASE"/>
</dbReference>